<proteinExistence type="predicted"/>
<evidence type="ECO:0000256" key="3">
    <source>
        <dbReference type="ARBA" id="ARBA00022839"/>
    </source>
</evidence>
<dbReference type="OrthoDB" id="262529at2759"/>
<protein>
    <submittedName>
        <fullName evidence="4">DNA cross-link repair protein pso2/snm1</fullName>
    </submittedName>
</protein>
<dbReference type="HOGENOM" id="CLU_181836_0_0_1"/>
<dbReference type="PANTHER" id="PTHR23240:SF8">
    <property type="entry name" value="PROTEIN ARTEMIS"/>
    <property type="match status" value="1"/>
</dbReference>
<dbReference type="Proteomes" id="UP000011115">
    <property type="component" value="Unassembled WGS sequence"/>
</dbReference>
<dbReference type="AlphaFoldDB" id="M1CH30"/>
<accession>M1CH30</accession>
<dbReference type="EnsemblPlants" id="PGSC0003DMT400067325">
    <property type="protein sequence ID" value="PGSC0003DMT400067325"/>
    <property type="gene ID" value="PGSC0003DMG400026178"/>
</dbReference>
<reference evidence="4" key="2">
    <citation type="submission" date="2015-06" db="UniProtKB">
        <authorList>
            <consortium name="EnsemblPlants"/>
        </authorList>
    </citation>
    <scope>IDENTIFICATION</scope>
    <source>
        <strain evidence="4">DM1-3 516 R44</strain>
    </source>
</reference>
<evidence type="ECO:0000313" key="4">
    <source>
        <dbReference type="EnsemblPlants" id="PGSC0003DMT400067325"/>
    </source>
</evidence>
<keyword evidence="1" id="KW-0540">Nuclease</keyword>
<sequence>MESGMVSVDRWTAGSQVYFLTHLHADHLSGLTSKWSRGPLYCSRITAKLFPIKFPGFDLSLLHIVEIGQWHSVSLLSPSSGSSTAVSFMAIDAHHCPGI</sequence>
<name>M1CH30_SOLTU</name>
<dbReference type="Gramene" id="PGSC0003DMT400067325">
    <property type="protein sequence ID" value="PGSC0003DMT400067325"/>
    <property type="gene ID" value="PGSC0003DMG400026178"/>
</dbReference>
<organism evidence="4 5">
    <name type="scientific">Solanum tuberosum</name>
    <name type="common">Potato</name>
    <dbReference type="NCBI Taxonomy" id="4113"/>
    <lineage>
        <taxon>Eukaryota</taxon>
        <taxon>Viridiplantae</taxon>
        <taxon>Streptophyta</taxon>
        <taxon>Embryophyta</taxon>
        <taxon>Tracheophyta</taxon>
        <taxon>Spermatophyta</taxon>
        <taxon>Magnoliopsida</taxon>
        <taxon>eudicotyledons</taxon>
        <taxon>Gunneridae</taxon>
        <taxon>Pentapetalae</taxon>
        <taxon>asterids</taxon>
        <taxon>lamiids</taxon>
        <taxon>Solanales</taxon>
        <taxon>Solanaceae</taxon>
        <taxon>Solanoideae</taxon>
        <taxon>Solaneae</taxon>
        <taxon>Solanum</taxon>
    </lineage>
</organism>
<dbReference type="SUPFAM" id="SSF56281">
    <property type="entry name" value="Metallo-hydrolase/oxidoreductase"/>
    <property type="match status" value="1"/>
</dbReference>
<evidence type="ECO:0000256" key="2">
    <source>
        <dbReference type="ARBA" id="ARBA00022801"/>
    </source>
</evidence>
<evidence type="ECO:0000256" key="1">
    <source>
        <dbReference type="ARBA" id="ARBA00022722"/>
    </source>
</evidence>
<gene>
    <name evidence="4" type="primary">LOC102596374</name>
</gene>
<dbReference type="PANTHER" id="PTHR23240">
    <property type="entry name" value="DNA CROSS-LINK REPAIR PROTEIN PSO2/SNM1-RELATED"/>
    <property type="match status" value="1"/>
</dbReference>
<dbReference type="ExpressionAtlas" id="M1CH30">
    <property type="expression patterns" value="baseline"/>
</dbReference>
<keyword evidence="5" id="KW-1185">Reference proteome</keyword>
<keyword evidence="3" id="KW-0269">Exonuclease</keyword>
<reference evidence="5" key="1">
    <citation type="journal article" date="2011" name="Nature">
        <title>Genome sequence and analysis of the tuber crop potato.</title>
        <authorList>
            <consortium name="The Potato Genome Sequencing Consortium"/>
        </authorList>
    </citation>
    <scope>NUCLEOTIDE SEQUENCE [LARGE SCALE GENOMIC DNA]</scope>
    <source>
        <strain evidence="5">cv. DM1-3 516 R44</strain>
    </source>
</reference>
<evidence type="ECO:0000313" key="5">
    <source>
        <dbReference type="Proteomes" id="UP000011115"/>
    </source>
</evidence>
<dbReference type="Gene3D" id="3.60.15.10">
    <property type="entry name" value="Ribonuclease Z/Hydroxyacylglutathione hydrolase-like"/>
    <property type="match status" value="1"/>
</dbReference>
<dbReference type="InterPro" id="IPR036866">
    <property type="entry name" value="RibonucZ/Hydroxyglut_hydro"/>
</dbReference>
<keyword evidence="2" id="KW-0378">Hydrolase</keyword>
<dbReference type="GO" id="GO:0004527">
    <property type="term" value="F:exonuclease activity"/>
    <property type="evidence" value="ECO:0007669"/>
    <property type="project" value="UniProtKB-KW"/>
</dbReference>